<gene>
    <name evidence="2" type="ORF">FNJ60_01470</name>
</gene>
<accession>A0A5D3EIY7</accession>
<evidence type="ECO:0000313" key="2">
    <source>
        <dbReference type="EMBL" id="TYK35400.1"/>
    </source>
</evidence>
<dbReference type="PROSITE" id="PS51257">
    <property type="entry name" value="PROKAR_LIPOPROTEIN"/>
    <property type="match status" value="1"/>
</dbReference>
<evidence type="ECO:0008006" key="4">
    <source>
        <dbReference type="Google" id="ProtNLM"/>
    </source>
</evidence>
<keyword evidence="3" id="KW-1185">Reference proteome</keyword>
<evidence type="ECO:0000313" key="3">
    <source>
        <dbReference type="Proteomes" id="UP000324383"/>
    </source>
</evidence>
<protein>
    <recommendedName>
        <fullName evidence="4">Flagellar protein FliS</fullName>
    </recommendedName>
</protein>
<dbReference type="InterPro" id="IPR015943">
    <property type="entry name" value="WD40/YVTN_repeat-like_dom_sf"/>
</dbReference>
<keyword evidence="1" id="KW-0472">Membrane</keyword>
<name>A0A5D3EIY7_9BACE</name>
<evidence type="ECO:0000256" key="1">
    <source>
        <dbReference type="SAM" id="Phobius"/>
    </source>
</evidence>
<dbReference type="AlphaFoldDB" id="A0A5D3EIY7"/>
<organism evidence="2 3">
    <name type="scientific">Bacteroides pyogenes</name>
    <dbReference type="NCBI Taxonomy" id="310300"/>
    <lineage>
        <taxon>Bacteria</taxon>
        <taxon>Pseudomonadati</taxon>
        <taxon>Bacteroidota</taxon>
        <taxon>Bacteroidia</taxon>
        <taxon>Bacteroidales</taxon>
        <taxon>Bacteroidaceae</taxon>
        <taxon>Bacteroides</taxon>
    </lineage>
</organism>
<dbReference type="RefSeq" id="WP_148730172.1">
    <property type="nucleotide sequence ID" value="NZ_VKLW01000002.1"/>
</dbReference>
<proteinExistence type="predicted"/>
<keyword evidence="1" id="KW-1133">Transmembrane helix</keyword>
<reference evidence="2 3" key="1">
    <citation type="submission" date="2019-07" db="EMBL/GenBank/DDBJ databases">
        <title>Draft Genome Sequences of Bacteroides pyogenes Strains Isolated from the Uterus Holstein Dairy Cows with Metritis.</title>
        <authorList>
            <person name="Cunha F."/>
            <person name="Galvao K.N."/>
            <person name="Jeon S.J."/>
            <person name="Jeong K.C."/>
        </authorList>
    </citation>
    <scope>NUCLEOTIDE SEQUENCE [LARGE SCALE GENOMIC DNA]</scope>
    <source>
        <strain evidence="2 3">KG-31</strain>
    </source>
</reference>
<sequence length="1057" mass="120324">MRTNISYVIIFLICVFVTASCEKVEKINTLGETEYCFDERLSSLSSGADSIVWVGGETGALWRLRGDERRVYDIGEDRIYKVVSEKTDSRKEICWIGVRNSGLQKWEMDEHGARNLKTYFIPQKKNRYSPYDIALIRDSVYVATSQGLYVLSPKASPDSLRLLYPSQDVWDSLYNKSFVVNNLCSYKDSILFASTEQGVFLFDMVRHAGRVIHPRRFVDHVSVCNDTLFVLSDNTLFLNRTNGGLLKEIQLEFAPKLCYRAGGVYYLAGTDNLLLSDDLEKFALIPLRRKIPAGCRNVVMPDPNKDFTLLLTERALWRVPYHLGIFNGDISVKAACMEADFLYYLTSGNELYRQRKGEFSASQICSFPKEEQIVWMDMSGNQLYYRNTRQEVKRLKVSGNLMENRLFHSPATVYRSKDKITASWLKKKKDDDELLLGVQDGLVIVGEDGEADTVSVFKDRYVTSFFAPRHSGLLYLSTLNDGIFYVSPDTAFKPVPGTEKNSFIRDLIATEGYRPALITLTNHHILSQNPDDTLRVRGYNRLLYANDTLFYALPEFGIRKFSISGGRICDKGKYYTDIRFNPAAAFVCNGRLCLGSDLGVLTIGIDREDVPRWVAFAPGSTFNLRFVVITAILVLGIIALAVGGYFRRRSSTKKQILRRVEALKARVDDLASLYDLSDQASREEVACLRAEIETIDPDAPERKKTYALITRLTNDIINRNREATLCLLKKLKEQAGWIAGTEGFDKPFMLAEAAEAEKSNNIERIKSAVSGNEQWMNLLTGLERESARYAEDMEGCLELEGVNKDLRNEFLLLKEKTAQMPLDKVNDEFLKLKRAYGHVFSGDALALILRYVEQMRCRLDEIAQPDKVSEGLGIRIDEALLCTRRDERIRLLRLLKQADDRLSLLEIKEKIAAGIGEYRHIREGITAANERLVNKKFDKELEVEIASGAKEVVRRVDRLIMSMYEVLSVTDPMLLNDILRFFSYDHQQARVLALLISNPRVKRTDVPGILGLYGNLNPVISRLVNNKIKANEQELKEYLKEEYPAVGFVYYILGLID</sequence>
<dbReference type="Gene3D" id="2.130.10.10">
    <property type="entry name" value="YVTN repeat-like/Quinoprotein amine dehydrogenase"/>
    <property type="match status" value="1"/>
</dbReference>
<dbReference type="Proteomes" id="UP000324383">
    <property type="component" value="Unassembled WGS sequence"/>
</dbReference>
<dbReference type="EMBL" id="VKLW01000002">
    <property type="protein sequence ID" value="TYK35400.1"/>
    <property type="molecule type" value="Genomic_DNA"/>
</dbReference>
<keyword evidence="1" id="KW-0812">Transmembrane</keyword>
<feature type="transmembrane region" description="Helical" evidence="1">
    <location>
        <begin position="626"/>
        <end position="646"/>
    </location>
</feature>
<comment type="caution">
    <text evidence="2">The sequence shown here is derived from an EMBL/GenBank/DDBJ whole genome shotgun (WGS) entry which is preliminary data.</text>
</comment>